<name>A0ABR6IDE1_9SPHI</name>
<dbReference type="Proteomes" id="UP000583101">
    <property type="component" value="Unassembled WGS sequence"/>
</dbReference>
<evidence type="ECO:0000313" key="1">
    <source>
        <dbReference type="EMBL" id="MBB3971087.1"/>
    </source>
</evidence>
<protein>
    <submittedName>
        <fullName evidence="1">Uncharacterized protein</fullName>
    </submittedName>
</protein>
<comment type="caution">
    <text evidence="1">The sequence shown here is derived from an EMBL/GenBank/DDBJ whole genome shotgun (WGS) entry which is preliminary data.</text>
</comment>
<organism evidence="1 2">
    <name type="scientific">Mucilaginibacter phyllosphaerae</name>
    <dbReference type="NCBI Taxonomy" id="1812349"/>
    <lineage>
        <taxon>Bacteria</taxon>
        <taxon>Pseudomonadati</taxon>
        <taxon>Bacteroidota</taxon>
        <taxon>Sphingobacteriia</taxon>
        <taxon>Sphingobacteriales</taxon>
        <taxon>Sphingobacteriaceae</taxon>
        <taxon>Mucilaginibacter</taxon>
    </lineage>
</organism>
<gene>
    <name evidence="1" type="ORF">GGR35_003714</name>
</gene>
<reference evidence="1 2" key="1">
    <citation type="submission" date="2020-08" db="EMBL/GenBank/DDBJ databases">
        <title>Genomic Encyclopedia of Type Strains, Phase IV (KMG-IV): sequencing the most valuable type-strain genomes for metagenomic binning, comparative biology and taxonomic classification.</title>
        <authorList>
            <person name="Goeker M."/>
        </authorList>
    </citation>
    <scope>NUCLEOTIDE SEQUENCE [LARGE SCALE GENOMIC DNA]</scope>
    <source>
        <strain evidence="1 2">DSM 100995</strain>
    </source>
</reference>
<accession>A0ABR6IDE1</accession>
<evidence type="ECO:0000313" key="2">
    <source>
        <dbReference type="Proteomes" id="UP000583101"/>
    </source>
</evidence>
<dbReference type="EMBL" id="JACIEG010000008">
    <property type="protein sequence ID" value="MBB3971087.1"/>
    <property type="molecule type" value="Genomic_DNA"/>
</dbReference>
<keyword evidence="2" id="KW-1185">Reference proteome</keyword>
<sequence>MDDYNFGRNDNYRVAFIVDLVKRNCVGTNLPPLSNYYLLQAALK</sequence>
<proteinExistence type="predicted"/>